<evidence type="ECO:0000313" key="1">
    <source>
        <dbReference type="EMBL" id="MEQ2434176.1"/>
    </source>
</evidence>
<dbReference type="EMBL" id="JBBMFP010000035">
    <property type="protein sequence ID" value="MEQ2434176.1"/>
    <property type="molecule type" value="Genomic_DNA"/>
</dbReference>
<keyword evidence="2" id="KW-1185">Reference proteome</keyword>
<accession>A0ABV1DWI5</accession>
<name>A0ABV1DWI5_9FIRM</name>
<dbReference type="Proteomes" id="UP001457898">
    <property type="component" value="Unassembled WGS sequence"/>
</dbReference>
<organism evidence="1 2">
    <name type="scientific">Blautia caccae</name>
    <dbReference type="NCBI Taxonomy" id="3133175"/>
    <lineage>
        <taxon>Bacteria</taxon>
        <taxon>Bacillati</taxon>
        <taxon>Bacillota</taxon>
        <taxon>Clostridia</taxon>
        <taxon>Lachnospirales</taxon>
        <taxon>Lachnospiraceae</taxon>
        <taxon>Blautia</taxon>
    </lineage>
</organism>
<reference evidence="1 2" key="1">
    <citation type="submission" date="2024-03" db="EMBL/GenBank/DDBJ databases">
        <title>Human intestinal bacterial collection.</title>
        <authorList>
            <person name="Pauvert C."/>
            <person name="Hitch T.C.A."/>
            <person name="Clavel T."/>
        </authorList>
    </citation>
    <scope>NUCLEOTIDE SEQUENCE [LARGE SCALE GENOMIC DNA]</scope>
    <source>
        <strain evidence="1 2">CLA-SR-H028</strain>
    </source>
</reference>
<sequence length="344" mass="40609">MYLKLQKSFLKTEMEKINQTILRIFECMADHRNPDINTLKTLLSTDESWVITYYHSQKSLKNAMDRLLEEPQYVRRQMYKVLKHDMAFEKHASDKDFEFWEKGLSISQRNKIKSLMNHIYQNIFQRNKLSLSFDNYRDSLYSNDRNTICPVCLGRVRNLRRYGEVDHYFPKNQYPALTFHPVNLAGICRECNSPKVKGSKDPLKNANLAEVYIPYLRAAEEESRIAVMGSGGERVLGLRPVSDNKQAEQRIKNFDDLFDLSSRWTMQMYDKIKEDFLLTEHCKDEAEVEADLVKIAGEEKRKAAMMKQYALDAACSEFLVTEGKRAFMEEWKKRQEEREKMRSK</sequence>
<evidence type="ECO:0000313" key="2">
    <source>
        <dbReference type="Proteomes" id="UP001457898"/>
    </source>
</evidence>
<protein>
    <recommendedName>
        <fullName evidence="3">HNH endonuclease</fullName>
    </recommendedName>
</protein>
<evidence type="ECO:0008006" key="3">
    <source>
        <dbReference type="Google" id="ProtNLM"/>
    </source>
</evidence>
<gene>
    <name evidence="1" type="ORF">WMO65_24570</name>
</gene>
<proteinExistence type="predicted"/>
<dbReference type="Gene3D" id="1.10.30.50">
    <property type="match status" value="1"/>
</dbReference>
<dbReference type="RefSeq" id="WP_148392774.1">
    <property type="nucleotide sequence ID" value="NZ_JBBMFP010000035.1"/>
</dbReference>
<comment type="caution">
    <text evidence="1">The sequence shown here is derived from an EMBL/GenBank/DDBJ whole genome shotgun (WGS) entry which is preliminary data.</text>
</comment>